<evidence type="ECO:0000256" key="1">
    <source>
        <dbReference type="ARBA" id="ARBA00005589"/>
    </source>
</evidence>
<evidence type="ECO:0000256" key="4">
    <source>
        <dbReference type="HAMAP-Rule" id="MF_00270"/>
    </source>
</evidence>
<evidence type="ECO:0000256" key="5">
    <source>
        <dbReference type="RuleBase" id="RU003910"/>
    </source>
</evidence>
<dbReference type="PANTHER" id="PTHR13479:SF40">
    <property type="entry name" value="SMALL RIBOSOMAL SUBUNIT PROTEIN BS18M"/>
    <property type="match status" value="1"/>
</dbReference>
<dbReference type="HAMAP" id="MF_00270">
    <property type="entry name" value="Ribosomal_bS18"/>
    <property type="match status" value="1"/>
</dbReference>
<evidence type="ECO:0000256" key="3">
    <source>
        <dbReference type="ARBA" id="ARBA00023274"/>
    </source>
</evidence>
<keyword evidence="3 4" id="KW-0687">Ribonucleoprotein</keyword>
<comment type="similarity">
    <text evidence="1 4 5">Belongs to the bacterial ribosomal protein bS18 family.</text>
</comment>
<evidence type="ECO:0000313" key="7">
    <source>
        <dbReference type="Proteomes" id="UP000269410"/>
    </source>
</evidence>
<dbReference type="PANTHER" id="PTHR13479">
    <property type="entry name" value="30S RIBOSOMAL PROTEIN S18"/>
    <property type="match status" value="1"/>
</dbReference>
<accession>A0A3M0YZP5</accession>
<comment type="function">
    <text evidence="4">Binds as a heterodimer with protein bS6 to the central domain of the 16S rRNA, where it helps stabilize the platform of the 30S subunit.</text>
</comment>
<reference evidence="6 7" key="1">
    <citation type="submission" date="2018-10" db="EMBL/GenBank/DDBJ databases">
        <title>Thermophilic Lithotrophy and Phototrophy in an Intertidal, Iron-rich, Geothermal Spring.</title>
        <authorList>
            <person name="Ward L.M."/>
            <person name="Idei A."/>
            <person name="Nakagawa M."/>
            <person name="Ueno Y."/>
            <person name="Fischer W."/>
            <person name="Mcglynn S.E."/>
        </authorList>
    </citation>
    <scope>NUCLEOTIDE SEQUENCE [LARGE SCALE GENOMIC DNA]</scope>
    <source>
        <strain evidence="6">J137</strain>
    </source>
</reference>
<keyword evidence="4" id="KW-0699">rRNA-binding</keyword>
<evidence type="ECO:0000256" key="2">
    <source>
        <dbReference type="ARBA" id="ARBA00022980"/>
    </source>
</evidence>
<dbReference type="SUPFAM" id="SSF46911">
    <property type="entry name" value="Ribosomal protein S18"/>
    <property type="match status" value="1"/>
</dbReference>
<dbReference type="GO" id="GO:0070181">
    <property type="term" value="F:small ribosomal subunit rRNA binding"/>
    <property type="evidence" value="ECO:0007669"/>
    <property type="project" value="TreeGrafter"/>
</dbReference>
<evidence type="ECO:0000313" key="6">
    <source>
        <dbReference type="EMBL" id="RMD77640.1"/>
    </source>
</evidence>
<dbReference type="GO" id="GO:0022627">
    <property type="term" value="C:cytosolic small ribosomal subunit"/>
    <property type="evidence" value="ECO:0007669"/>
    <property type="project" value="TreeGrafter"/>
</dbReference>
<gene>
    <name evidence="4 6" type="primary">rpsR</name>
    <name evidence="6" type="ORF">D6810_00420</name>
</gene>
<keyword evidence="2 4" id="KW-0689">Ribosomal protein</keyword>
<dbReference type="Pfam" id="PF01084">
    <property type="entry name" value="Ribosomal_S18"/>
    <property type="match status" value="1"/>
</dbReference>
<organism evidence="6 7">
    <name type="scientific">Candidatus Dojkabacteria bacterium</name>
    <dbReference type="NCBI Taxonomy" id="2099670"/>
    <lineage>
        <taxon>Bacteria</taxon>
        <taxon>Candidatus Dojkabacteria</taxon>
    </lineage>
</organism>
<proteinExistence type="inferred from homology"/>
<sequence length="80" mass="9109">MKKSSKKKVFQVNVPKDCPFNGNPSLIDYKDVATLKKYISTRGRIFPRSKTGVSAICQRKLALSIKRARYIGLLPFTQYV</sequence>
<dbReference type="Proteomes" id="UP000269410">
    <property type="component" value="Unassembled WGS sequence"/>
</dbReference>
<comment type="subunit">
    <text evidence="4">Part of the 30S ribosomal subunit. Forms a tight heterodimer with protein bS6.</text>
</comment>
<dbReference type="InterPro" id="IPR001648">
    <property type="entry name" value="Ribosomal_bS18"/>
</dbReference>
<dbReference type="GO" id="GO:0006412">
    <property type="term" value="P:translation"/>
    <property type="evidence" value="ECO:0007669"/>
    <property type="project" value="UniProtKB-UniRule"/>
</dbReference>
<dbReference type="AlphaFoldDB" id="A0A3M0YZP5"/>
<dbReference type="EMBL" id="RFKV01000015">
    <property type="protein sequence ID" value="RMD77640.1"/>
    <property type="molecule type" value="Genomic_DNA"/>
</dbReference>
<dbReference type="NCBIfam" id="TIGR00165">
    <property type="entry name" value="S18"/>
    <property type="match status" value="1"/>
</dbReference>
<dbReference type="Gene3D" id="4.10.640.10">
    <property type="entry name" value="Ribosomal protein S18"/>
    <property type="match status" value="1"/>
</dbReference>
<keyword evidence="4" id="KW-0694">RNA-binding</keyword>
<dbReference type="GO" id="GO:0003735">
    <property type="term" value="F:structural constituent of ribosome"/>
    <property type="evidence" value="ECO:0007669"/>
    <property type="project" value="InterPro"/>
</dbReference>
<name>A0A3M0YZP5_9BACT</name>
<dbReference type="InterPro" id="IPR036870">
    <property type="entry name" value="Ribosomal_bS18_sf"/>
</dbReference>
<protein>
    <recommendedName>
        <fullName evidence="4">Small ribosomal subunit protein bS18</fullName>
    </recommendedName>
</protein>
<comment type="caution">
    <text evidence="6">The sequence shown here is derived from an EMBL/GenBank/DDBJ whole genome shotgun (WGS) entry which is preliminary data.</text>
</comment>
<dbReference type="PRINTS" id="PR00974">
    <property type="entry name" value="RIBOSOMALS18"/>
</dbReference>